<accession>A0ABW3MKU3</accession>
<dbReference type="EMBL" id="JBHTIS010003403">
    <property type="protein sequence ID" value="MFD1051195.1"/>
    <property type="molecule type" value="Genomic_DNA"/>
</dbReference>
<protein>
    <recommendedName>
        <fullName evidence="3">Serine/threonine protein kinase</fullName>
    </recommendedName>
</protein>
<keyword evidence="2" id="KW-1185">Reference proteome</keyword>
<evidence type="ECO:0000313" key="2">
    <source>
        <dbReference type="Proteomes" id="UP001597045"/>
    </source>
</evidence>
<comment type="caution">
    <text evidence="1">The sequence shown here is derived from an EMBL/GenBank/DDBJ whole genome shotgun (WGS) entry which is preliminary data.</text>
</comment>
<dbReference type="Proteomes" id="UP001597045">
    <property type="component" value="Unassembled WGS sequence"/>
</dbReference>
<reference evidence="2" key="1">
    <citation type="journal article" date="2019" name="Int. J. Syst. Evol. Microbiol.">
        <title>The Global Catalogue of Microorganisms (GCM) 10K type strain sequencing project: providing services to taxonomists for standard genome sequencing and annotation.</title>
        <authorList>
            <consortium name="The Broad Institute Genomics Platform"/>
            <consortium name="The Broad Institute Genome Sequencing Center for Infectious Disease"/>
            <person name="Wu L."/>
            <person name="Ma J."/>
        </authorList>
    </citation>
    <scope>NUCLEOTIDE SEQUENCE [LARGE SCALE GENOMIC DNA]</scope>
    <source>
        <strain evidence="2">JCM 31486</strain>
    </source>
</reference>
<organism evidence="1 2">
    <name type="scientific">Kibdelosporangium lantanae</name>
    <dbReference type="NCBI Taxonomy" id="1497396"/>
    <lineage>
        <taxon>Bacteria</taxon>
        <taxon>Bacillati</taxon>
        <taxon>Actinomycetota</taxon>
        <taxon>Actinomycetes</taxon>
        <taxon>Pseudonocardiales</taxon>
        <taxon>Pseudonocardiaceae</taxon>
        <taxon>Kibdelosporangium</taxon>
    </lineage>
</organism>
<evidence type="ECO:0008006" key="3">
    <source>
        <dbReference type="Google" id="ProtNLM"/>
    </source>
</evidence>
<evidence type="ECO:0000313" key="1">
    <source>
        <dbReference type="EMBL" id="MFD1051195.1"/>
    </source>
</evidence>
<name>A0ABW3MKU3_9PSEU</name>
<gene>
    <name evidence="1" type="ORF">ACFQ1S_39505</name>
</gene>
<proteinExistence type="predicted"/>
<sequence length="176" mass="18120">VPQPMPAAPPPSAPPKRRELDKYALGAAQLSSEGVRSEGPATRPVNTKLPDCNVSLGDVRSGYETTWTYPTGATLRQYLAEYDGPADEVLAGMLTALKCGKYKANGVDVTVRAPVKGTDGQVTWCTTSGGKGTCTAVRAQGSLLSVVTVTAASETKAQQAVTRIAPLAATALGGNS</sequence>
<feature type="non-terminal residue" evidence="1">
    <location>
        <position position="1"/>
    </location>
</feature>